<dbReference type="RefSeq" id="WP_157297360.1">
    <property type="nucleotide sequence ID" value="NZ_JBHTCT010000011.1"/>
</dbReference>
<dbReference type="PANTHER" id="PTHR41328:SF2">
    <property type="entry name" value="TERMINASE SMALL SUBUNIT"/>
    <property type="match status" value="1"/>
</dbReference>
<dbReference type="Pfam" id="PF03592">
    <property type="entry name" value="Terminase_2"/>
    <property type="match status" value="1"/>
</dbReference>
<evidence type="ECO:0000313" key="4">
    <source>
        <dbReference type="Proteomes" id="UP001596483"/>
    </source>
</evidence>
<dbReference type="InterPro" id="IPR038713">
    <property type="entry name" value="Terminase_Gp1_N_sf"/>
</dbReference>
<keyword evidence="1" id="KW-1188">Viral release from host cell</keyword>
<sequence>MKLTEKQRRFADEYIRLGNATEAALNAGYSKKTARAIGSENLTKPDIKAYIDKRLDELKKESIAEQDEILQFLTKVLRGQAKGTELVGLGMGEQAVEQVPPTVSERTRAAELLGKRYMMWADKQQVEVVVPTFIEDVPQDDD</sequence>
<gene>
    <name evidence="3" type="ORF">ACFQQH_05225</name>
</gene>
<keyword evidence="4" id="KW-1185">Reference proteome</keyword>
<evidence type="ECO:0000313" key="3">
    <source>
        <dbReference type="EMBL" id="MFC7364527.1"/>
    </source>
</evidence>
<dbReference type="InterPro" id="IPR005335">
    <property type="entry name" value="Terminase_ssu"/>
</dbReference>
<name>A0ABW2NEN2_9BACL</name>
<dbReference type="Gene3D" id="6.10.140.2160">
    <property type="match status" value="1"/>
</dbReference>
<organism evidence="3 4">
    <name type="scientific">Bhargavaea changchunensis</name>
    <dbReference type="NCBI Taxonomy" id="2134037"/>
    <lineage>
        <taxon>Bacteria</taxon>
        <taxon>Bacillati</taxon>
        <taxon>Bacillota</taxon>
        <taxon>Bacilli</taxon>
        <taxon>Bacillales</taxon>
        <taxon>Caryophanaceae</taxon>
        <taxon>Bhargavaea</taxon>
    </lineage>
</organism>
<dbReference type="EMBL" id="JBHTCT010000011">
    <property type="protein sequence ID" value="MFC7364527.1"/>
    <property type="molecule type" value="Genomic_DNA"/>
</dbReference>
<dbReference type="PANTHER" id="PTHR41328">
    <property type="entry name" value="TERMINASE SMALL SUBUNIT-RELATED"/>
    <property type="match status" value="1"/>
</dbReference>
<comment type="caution">
    <text evidence="3">The sequence shown here is derived from an EMBL/GenBank/DDBJ whole genome shotgun (WGS) entry which is preliminary data.</text>
</comment>
<accession>A0ABW2NEN2</accession>
<dbReference type="InterPro" id="IPR052404">
    <property type="entry name" value="SPP1-like_terminase"/>
</dbReference>
<proteinExistence type="predicted"/>
<dbReference type="Gene3D" id="1.10.10.1400">
    <property type="entry name" value="Terminase, small subunit, N-terminal DNA-binding domain, HTH motif"/>
    <property type="match status" value="1"/>
</dbReference>
<keyword evidence="2" id="KW-0231">Viral genome packaging</keyword>
<protein>
    <submittedName>
        <fullName evidence="3">Terminase small subunit</fullName>
    </submittedName>
</protein>
<evidence type="ECO:0000256" key="2">
    <source>
        <dbReference type="ARBA" id="ARBA00023219"/>
    </source>
</evidence>
<reference evidence="4" key="1">
    <citation type="journal article" date="2019" name="Int. J. Syst. Evol. Microbiol.">
        <title>The Global Catalogue of Microorganisms (GCM) 10K type strain sequencing project: providing services to taxonomists for standard genome sequencing and annotation.</title>
        <authorList>
            <consortium name="The Broad Institute Genomics Platform"/>
            <consortium name="The Broad Institute Genome Sequencing Center for Infectious Disease"/>
            <person name="Wu L."/>
            <person name="Ma J."/>
        </authorList>
    </citation>
    <scope>NUCLEOTIDE SEQUENCE [LARGE SCALE GENOMIC DNA]</scope>
    <source>
        <strain evidence="4">JCM 4738</strain>
    </source>
</reference>
<dbReference type="Proteomes" id="UP001596483">
    <property type="component" value="Unassembled WGS sequence"/>
</dbReference>
<evidence type="ECO:0000256" key="1">
    <source>
        <dbReference type="ARBA" id="ARBA00022612"/>
    </source>
</evidence>